<evidence type="ECO:0000313" key="1">
    <source>
        <dbReference type="EMBL" id="MDZ4999749.1"/>
    </source>
</evidence>
<protein>
    <submittedName>
        <fullName evidence="1">Uncharacterized protein</fullName>
    </submittedName>
</protein>
<dbReference type="Proteomes" id="UP001291306">
    <property type="component" value="Unassembled WGS sequence"/>
</dbReference>
<proteinExistence type="predicted"/>
<dbReference type="AlphaFoldDB" id="A0AAW9I919"/>
<name>A0AAW9I919_CLOPF</name>
<gene>
    <name evidence="1" type="ORF">GNF79_11670</name>
</gene>
<accession>A0AAW9I919</accession>
<dbReference type="EMBL" id="WNVC01000042">
    <property type="protein sequence ID" value="MDZ4999749.1"/>
    <property type="molecule type" value="Genomic_DNA"/>
</dbReference>
<evidence type="ECO:0000313" key="2">
    <source>
        <dbReference type="Proteomes" id="UP001291306"/>
    </source>
</evidence>
<sequence length="227" mass="26875">MVEKVYSLRELVPEIYNVNPKDSKAIDAHYKELNRVDKAFRSLSDVPDSKGIIESCKDNFVNLMRAIIFSHDAKKILRKVSQKKEITLEEHMLLQSIILENMGKEQERLESKISKYNEFYERIETIDGRMTKLLSFITEYFDEESLFLTDEIFSECEKRINLILDNFEKEVKELEEYTMNKVKDVDSIDDMIYEEKITKVTLSTVESSKHKHLINKFKKNRTGKQKK</sequence>
<reference evidence="1" key="1">
    <citation type="submission" date="2019-11" db="EMBL/GenBank/DDBJ databases">
        <title>Characterization of Clostridium perfringens isolates from swine manure treated agricultural soils.</title>
        <authorList>
            <person name="Wushke S.T."/>
        </authorList>
    </citation>
    <scope>NUCLEOTIDE SEQUENCE</scope>
    <source>
        <strain evidence="1">X26</strain>
    </source>
</reference>
<comment type="caution">
    <text evidence="1">The sequence shown here is derived from an EMBL/GenBank/DDBJ whole genome shotgun (WGS) entry which is preliminary data.</text>
</comment>
<organism evidence="1 2">
    <name type="scientific">Clostridium perfringens</name>
    <dbReference type="NCBI Taxonomy" id="1502"/>
    <lineage>
        <taxon>Bacteria</taxon>
        <taxon>Bacillati</taxon>
        <taxon>Bacillota</taxon>
        <taxon>Clostridia</taxon>
        <taxon>Eubacteriales</taxon>
        <taxon>Clostridiaceae</taxon>
        <taxon>Clostridium</taxon>
    </lineage>
</organism>
<dbReference type="RefSeq" id="WP_198619146.1">
    <property type="nucleotide sequence ID" value="NZ_JACOHD010000036.1"/>
</dbReference>